<evidence type="ECO:0000256" key="16">
    <source>
        <dbReference type="ARBA" id="ARBA00071248"/>
    </source>
</evidence>
<evidence type="ECO:0000256" key="5">
    <source>
        <dbReference type="ARBA" id="ARBA00022843"/>
    </source>
</evidence>
<dbReference type="GO" id="GO:0141016">
    <property type="term" value="F:G/T mismatch-specific thymine-DNA glycosylase activity"/>
    <property type="evidence" value="ECO:0007669"/>
    <property type="project" value="UniProtKB-EC"/>
</dbReference>
<evidence type="ECO:0000256" key="3">
    <source>
        <dbReference type="ARBA" id="ARBA00022763"/>
    </source>
</evidence>
<dbReference type="GO" id="GO:0004844">
    <property type="term" value="F:uracil DNA N-glycosylase activity"/>
    <property type="evidence" value="ECO:0007669"/>
    <property type="project" value="TreeGrafter"/>
</dbReference>
<dbReference type="PANTHER" id="PTHR12159">
    <property type="entry name" value="G/T AND G/U MISMATCH-SPECIFIC DNA GLYCOSYLASE"/>
    <property type="match status" value="1"/>
</dbReference>
<dbReference type="Pfam" id="PF03167">
    <property type="entry name" value="UDG"/>
    <property type="match status" value="1"/>
</dbReference>
<evidence type="ECO:0000256" key="17">
    <source>
        <dbReference type="ARBA" id="ARBA00083221"/>
    </source>
</evidence>
<comment type="subcellular location">
    <subcellularLocation>
        <location evidence="1">Nucleus</location>
    </subcellularLocation>
</comment>
<dbReference type="GO" id="GO:0005654">
    <property type="term" value="C:nucleoplasm"/>
    <property type="evidence" value="ECO:0007669"/>
    <property type="project" value="UniProtKB-ARBA"/>
</dbReference>
<comment type="subunit">
    <text evidence="14">Homodimer. Interacts with AICDA and GADD45A.</text>
</comment>
<evidence type="ECO:0000313" key="21">
    <source>
        <dbReference type="Proteomes" id="UP000014760"/>
    </source>
</evidence>
<comment type="catalytic activity">
    <reaction evidence="12">
        <text>Hydrolyzes mismatched double-stranded DNA and polynucleotides, releasing free thymine.</text>
        <dbReference type="EC" id="3.2.2.29"/>
    </reaction>
</comment>
<reference evidence="20" key="3">
    <citation type="submission" date="2015-06" db="UniProtKB">
        <authorList>
            <consortium name="EnsemblMetazoa"/>
        </authorList>
    </citation>
    <scope>IDENTIFICATION</scope>
</reference>
<dbReference type="EMBL" id="AMQN01006790">
    <property type="status" value="NOT_ANNOTATED_CDS"/>
    <property type="molecule type" value="Genomic_DNA"/>
</dbReference>
<evidence type="ECO:0000256" key="13">
    <source>
        <dbReference type="ARBA" id="ARBA00061261"/>
    </source>
</evidence>
<dbReference type="SUPFAM" id="SSF52141">
    <property type="entry name" value="Uracil-DNA glycosylase-like"/>
    <property type="match status" value="1"/>
</dbReference>
<name>R7UWK5_CAPTE</name>
<dbReference type="GO" id="GO:0003677">
    <property type="term" value="F:DNA binding"/>
    <property type="evidence" value="ECO:0007669"/>
    <property type="project" value="UniProtKB-ARBA"/>
</dbReference>
<keyword evidence="3" id="KW-0227">DNA damage</keyword>
<dbReference type="GO" id="GO:0032183">
    <property type="term" value="F:SUMO binding"/>
    <property type="evidence" value="ECO:0007669"/>
    <property type="project" value="UniProtKB-ARBA"/>
</dbReference>
<evidence type="ECO:0000256" key="10">
    <source>
        <dbReference type="ARBA" id="ARBA00023204"/>
    </source>
</evidence>
<evidence type="ECO:0000256" key="7">
    <source>
        <dbReference type="ARBA" id="ARBA00023015"/>
    </source>
</evidence>
<dbReference type="AlphaFoldDB" id="R7UWK5"/>
<accession>R7UWK5</accession>
<keyword evidence="9" id="KW-0804">Transcription</keyword>
<gene>
    <name evidence="19" type="ORF">CAPTEDRAFT_106574</name>
</gene>
<dbReference type="STRING" id="283909.R7UWK5"/>
<evidence type="ECO:0000256" key="14">
    <source>
        <dbReference type="ARBA" id="ARBA00064519"/>
    </source>
</evidence>
<dbReference type="EMBL" id="KB299138">
    <property type="protein sequence ID" value="ELU08322.1"/>
    <property type="molecule type" value="Genomic_DNA"/>
</dbReference>
<dbReference type="InterPro" id="IPR015637">
    <property type="entry name" value="MUG/TDG"/>
</dbReference>
<keyword evidence="21" id="KW-1185">Reference proteome</keyword>
<reference evidence="21" key="1">
    <citation type="submission" date="2012-12" db="EMBL/GenBank/DDBJ databases">
        <authorList>
            <person name="Hellsten U."/>
            <person name="Grimwood J."/>
            <person name="Chapman J.A."/>
            <person name="Shapiro H."/>
            <person name="Aerts A."/>
            <person name="Otillar R.P."/>
            <person name="Terry A.Y."/>
            <person name="Boore J.L."/>
            <person name="Simakov O."/>
            <person name="Marletaz F."/>
            <person name="Cho S.-J."/>
            <person name="Edsinger-Gonzales E."/>
            <person name="Havlak P."/>
            <person name="Kuo D.-H."/>
            <person name="Larsson T."/>
            <person name="Lv J."/>
            <person name="Arendt D."/>
            <person name="Savage R."/>
            <person name="Osoegawa K."/>
            <person name="de Jong P."/>
            <person name="Lindberg D.R."/>
            <person name="Seaver E.C."/>
            <person name="Weisblat D.A."/>
            <person name="Putnam N.H."/>
            <person name="Grigoriev I.V."/>
            <person name="Rokhsar D.S."/>
        </authorList>
    </citation>
    <scope>NUCLEOTIDE SEQUENCE</scope>
    <source>
        <strain evidence="21">I ESC-2004</strain>
    </source>
</reference>
<evidence type="ECO:0000256" key="12">
    <source>
        <dbReference type="ARBA" id="ARBA00052915"/>
    </source>
</evidence>
<dbReference type="OMA" id="FWPVLHL"/>
<feature type="non-terminal residue" evidence="19">
    <location>
        <position position="224"/>
    </location>
</feature>
<comment type="similarity">
    <text evidence="13">Belongs to the uracil-DNA glycosylase (UDG) superfamily. TDG/mug family.</text>
</comment>
<keyword evidence="4" id="KW-0378">Hydrolase</keyword>
<evidence type="ECO:0000256" key="2">
    <source>
        <dbReference type="ARBA" id="ARBA00022499"/>
    </source>
</evidence>
<proteinExistence type="inferred from homology"/>
<evidence type="ECO:0000256" key="6">
    <source>
        <dbReference type="ARBA" id="ARBA00022853"/>
    </source>
</evidence>
<dbReference type="OrthoDB" id="565731at2759"/>
<dbReference type="HOGENOM" id="CLU_042829_2_0_1"/>
<evidence type="ECO:0000313" key="20">
    <source>
        <dbReference type="EnsemblMetazoa" id="CapteP106574"/>
    </source>
</evidence>
<dbReference type="PANTHER" id="PTHR12159:SF9">
    <property type="entry name" value="G_T MISMATCH-SPECIFIC THYMINE DNA GLYCOSYLASE"/>
    <property type="match status" value="1"/>
</dbReference>
<keyword evidence="6" id="KW-0156">Chromatin regulator</keyword>
<keyword evidence="2" id="KW-1017">Isopeptide bond</keyword>
<keyword evidence="10" id="KW-0234">DNA repair</keyword>
<feature type="non-terminal residue" evidence="19">
    <location>
        <position position="1"/>
    </location>
</feature>
<organism evidence="19">
    <name type="scientific">Capitella teleta</name>
    <name type="common">Polychaete worm</name>
    <dbReference type="NCBI Taxonomy" id="283909"/>
    <lineage>
        <taxon>Eukaryota</taxon>
        <taxon>Metazoa</taxon>
        <taxon>Spiralia</taxon>
        <taxon>Lophotrochozoa</taxon>
        <taxon>Annelida</taxon>
        <taxon>Polychaeta</taxon>
        <taxon>Sedentaria</taxon>
        <taxon>Scolecida</taxon>
        <taxon>Capitellidae</taxon>
        <taxon>Capitella</taxon>
    </lineage>
</organism>
<evidence type="ECO:0000256" key="15">
    <source>
        <dbReference type="ARBA" id="ARBA00066769"/>
    </source>
</evidence>
<evidence type="ECO:0000313" key="19">
    <source>
        <dbReference type="EMBL" id="ELU08322.1"/>
    </source>
</evidence>
<keyword evidence="5" id="KW-0832">Ubl conjugation</keyword>
<dbReference type="Proteomes" id="UP000014760">
    <property type="component" value="Unassembled WGS sequence"/>
</dbReference>
<evidence type="ECO:0000256" key="9">
    <source>
        <dbReference type="ARBA" id="ARBA00023163"/>
    </source>
</evidence>
<dbReference type="EnsemblMetazoa" id="CapteT106574">
    <property type="protein sequence ID" value="CapteP106574"/>
    <property type="gene ID" value="CapteG106574"/>
</dbReference>
<protein>
    <recommendedName>
        <fullName evidence="16">G/T mismatch-specific thymine DNA glycosylase</fullName>
        <ecNumber evidence="15">3.2.2.29</ecNumber>
    </recommendedName>
    <alternativeName>
        <fullName evidence="17">Thymine-DNA glycosylase</fullName>
    </alternativeName>
</protein>
<reference evidence="19 21" key="2">
    <citation type="journal article" date="2013" name="Nature">
        <title>Insights into bilaterian evolution from three spiralian genomes.</title>
        <authorList>
            <person name="Simakov O."/>
            <person name="Marletaz F."/>
            <person name="Cho S.J."/>
            <person name="Edsinger-Gonzales E."/>
            <person name="Havlak P."/>
            <person name="Hellsten U."/>
            <person name="Kuo D.H."/>
            <person name="Larsson T."/>
            <person name="Lv J."/>
            <person name="Arendt D."/>
            <person name="Savage R."/>
            <person name="Osoegawa K."/>
            <person name="de Jong P."/>
            <person name="Grimwood J."/>
            <person name="Chapman J.A."/>
            <person name="Shapiro H."/>
            <person name="Aerts A."/>
            <person name="Otillar R.P."/>
            <person name="Terry A.Y."/>
            <person name="Boore J.L."/>
            <person name="Grigoriev I.V."/>
            <person name="Lindberg D.R."/>
            <person name="Seaver E.C."/>
            <person name="Weisblat D.A."/>
            <person name="Putnam N.H."/>
            <person name="Rokhsar D.S."/>
        </authorList>
    </citation>
    <scope>NUCLEOTIDE SEQUENCE</scope>
    <source>
        <strain evidence="19 21">I ESC-2004</strain>
    </source>
</reference>
<dbReference type="FunFam" id="3.40.470.10:FF:000002">
    <property type="entry name" value="G/T mismatch-specific thymine DNA glycosylase"/>
    <property type="match status" value="1"/>
</dbReference>
<dbReference type="GO" id="GO:0040029">
    <property type="term" value="P:epigenetic regulation of gene expression"/>
    <property type="evidence" value="ECO:0007669"/>
    <property type="project" value="UniProtKB-ARBA"/>
</dbReference>
<keyword evidence="11" id="KW-0539">Nucleus</keyword>
<evidence type="ECO:0000256" key="1">
    <source>
        <dbReference type="ARBA" id="ARBA00004123"/>
    </source>
</evidence>
<dbReference type="InterPro" id="IPR005122">
    <property type="entry name" value="Uracil-DNA_glycosylase-like"/>
</dbReference>
<dbReference type="Gene3D" id="3.40.470.10">
    <property type="entry name" value="Uracil-DNA glycosylase-like domain"/>
    <property type="match status" value="1"/>
</dbReference>
<evidence type="ECO:0000256" key="11">
    <source>
        <dbReference type="ARBA" id="ARBA00023242"/>
    </source>
</evidence>
<dbReference type="InterPro" id="IPR036895">
    <property type="entry name" value="Uracil-DNA_glycosylase-like_sf"/>
</dbReference>
<keyword evidence="8" id="KW-0010">Activator</keyword>
<dbReference type="GO" id="GO:0006285">
    <property type="term" value="P:base-excision repair, AP site formation"/>
    <property type="evidence" value="ECO:0007669"/>
    <property type="project" value="InterPro"/>
</dbReference>
<evidence type="ECO:0000259" key="18">
    <source>
        <dbReference type="Pfam" id="PF03167"/>
    </source>
</evidence>
<evidence type="ECO:0000256" key="4">
    <source>
        <dbReference type="ARBA" id="ARBA00022801"/>
    </source>
</evidence>
<sequence length="224" mass="25345">KQEKITDALPQKKKRDRFNGMSEEEVLKRTLPDHLHEGLDIAIIGINPGLTAAYVGHHYAGPGNHFWKCLYLSGLIPEPMNAYDDTKLRDFGIGFTNIVERTSRGSADLTRKEIKEGGEILRSKIQKYKPKIAVFNGKGIYEIFCGHKNFYIGKQPEPFPGTDTAVFVMPSSSARCSQLPRAVDKVPFYIALKKLRDHYRGDIKNLDDADVVFPDLELKVEPRK</sequence>
<feature type="domain" description="Uracil-DNA glycosylase-like" evidence="18">
    <location>
        <begin position="35"/>
        <end position="176"/>
    </location>
</feature>
<keyword evidence="7" id="KW-0805">Transcription regulation</keyword>
<dbReference type="CDD" id="cd10028">
    <property type="entry name" value="UDG-F2_TDG_MUG"/>
    <property type="match status" value="1"/>
</dbReference>
<dbReference type="EC" id="3.2.2.29" evidence="15"/>
<evidence type="ECO:0000256" key="8">
    <source>
        <dbReference type="ARBA" id="ARBA00023159"/>
    </source>
</evidence>